<dbReference type="AlphaFoldDB" id="A0A9W4A8Z8"/>
<evidence type="ECO:0000313" key="5">
    <source>
        <dbReference type="Proteomes" id="UP000055316"/>
    </source>
</evidence>
<feature type="domain" description="Phage tail tape measure protein" evidence="3">
    <location>
        <begin position="104"/>
        <end position="299"/>
    </location>
</feature>
<dbReference type="Proteomes" id="UP000055316">
    <property type="component" value="Chromosome"/>
</dbReference>
<accession>A0A9W4A8Z8</accession>
<reference evidence="4 5" key="1">
    <citation type="submission" date="2015-05" db="EMBL/GenBank/DDBJ databases">
        <title>Whole genome sequence of Bacillus thuringiensis serovar tolworthi Pasteur Institute Standard strain.</title>
        <authorList>
            <person name="Kanda K."/>
            <person name="Nakashima K."/>
            <person name="Nagano Y."/>
        </authorList>
    </citation>
    <scope>NUCLEOTIDE SEQUENCE [LARGE SCALE GENOMIC DNA]</scope>
    <source>
        <strain evidence="4 5">Pasteur Institute Standard strain</strain>
    </source>
</reference>
<evidence type="ECO:0000259" key="3">
    <source>
        <dbReference type="Pfam" id="PF10145"/>
    </source>
</evidence>
<sequence>MAGHEQIGVDITVNNGQAEAELRSFQQTAEQTGSKVEQAFSKIGAIGDKLTVGVTTPLAAVAALGFKTAVDFDKSQGQIQAALGVTEKGAENLNNIVKKVWKDGFGESTEEATRGLEKVYQNMRDVPHEELELATKNTLALAKTFDVDLNEATRGAGQLMGEFGLTTEETFDLLAAGAQAGLNYSDELFDNLSEYAPLFRQAGFSADEMFTILANGTANGSYNLDYINDLVKEFGIRVQDGSKGVEEAFGKLPKKTQDIWKSFNEGKATAADVFKAVIGDLKGMENQVEATQLGVSIFGVKFEDMGNQAVYSLTDVSGGLGETKGAMDKLRKAQEETFSQKWQKTLREAQLALEPLGKMLLDIAMEVLPKVSAAVKTVTEWFAGLSPEAQKTVIAIGGIALAAGPALSILGRMGGVIGGLVGKIGGFVTAARAGAAATAAVEGASGAAALGMGGLGTALGGAVIAAAPWLIGAAAIGAAGYGIYKAMTQEAVPAVDLFKDRINLAADGTVQSVTKISESTKKAVGSFMEMAQQANSATVTMFAQQTQITDENIPGIIERYNAMRDQVVNAYEQKKQSAIQKTQEAFQGVKGVTAEEQQNIMDMYNKHYELQKGKAEAARQQILDIWNKAKDEKRSITQQENEQIQKLQEVFNEQAIQAMSENKAEQEVILNNLKQSKERMNAEMLSDAVKKINETHDKTVKKAEEERDKRVKQAELMKQELGSEAEETANKLKDEANKTYEKVKDSADKTRSEGIDKLKGSYKNLEEQVDTSTGNILTYWDKIKNWWNNWTPAKKFMEVVTKGGEMDQYAPKNANGTPFFGGGLSYVNERGGEIMNLPRGTQIIPHDLSKRYIDRAADKASSNNNLSMYSPPSQPAYININLGKNQFSRFVEDIFAENDRQTARKKSF</sequence>
<dbReference type="InterPro" id="IPR010090">
    <property type="entry name" value="Phage_tape_meas"/>
</dbReference>
<dbReference type="EMBL" id="AP014864">
    <property type="protein sequence ID" value="BAR85790.1"/>
    <property type="molecule type" value="Genomic_DNA"/>
</dbReference>
<dbReference type="RefSeq" id="WP_080775463.1">
    <property type="nucleotide sequence ID" value="NZ_AP014864.1"/>
</dbReference>
<dbReference type="PANTHER" id="PTHR37813:SF1">
    <property type="entry name" value="FELS-2 PROPHAGE PROTEIN"/>
    <property type="match status" value="1"/>
</dbReference>
<evidence type="ECO:0000313" key="4">
    <source>
        <dbReference type="EMBL" id="BAR85790.1"/>
    </source>
</evidence>
<gene>
    <name evidence="4" type="ORF">KNN_04947</name>
</gene>
<organism evidence="4 5">
    <name type="scientific">Bacillus thuringiensis subsp. tolworthi</name>
    <dbReference type="NCBI Taxonomy" id="1442"/>
    <lineage>
        <taxon>Bacteria</taxon>
        <taxon>Bacillati</taxon>
        <taxon>Bacillota</taxon>
        <taxon>Bacilli</taxon>
        <taxon>Bacillales</taxon>
        <taxon>Bacillaceae</taxon>
        <taxon>Bacillus</taxon>
        <taxon>Bacillus cereus group</taxon>
    </lineage>
</organism>
<evidence type="ECO:0000256" key="2">
    <source>
        <dbReference type="SAM" id="Coils"/>
    </source>
</evidence>
<protein>
    <submittedName>
        <fullName evidence="4">Phage tail tape measure protein, TP901 family, core region</fullName>
    </submittedName>
</protein>
<evidence type="ECO:0000256" key="1">
    <source>
        <dbReference type="ARBA" id="ARBA00022612"/>
    </source>
</evidence>
<keyword evidence="1" id="KW-1188">Viral release from host cell</keyword>
<name>A0A9W4A8Z8_BACTO</name>
<keyword evidence="2" id="KW-0175">Coiled coil</keyword>
<dbReference type="PANTHER" id="PTHR37813">
    <property type="entry name" value="FELS-2 PROPHAGE PROTEIN"/>
    <property type="match status" value="1"/>
</dbReference>
<dbReference type="Pfam" id="PF10145">
    <property type="entry name" value="PhageMin_Tail"/>
    <property type="match status" value="1"/>
</dbReference>
<feature type="coiled-coil region" evidence="2">
    <location>
        <begin position="656"/>
        <end position="775"/>
    </location>
</feature>
<proteinExistence type="predicted"/>